<evidence type="ECO:0000313" key="5">
    <source>
        <dbReference type="Proteomes" id="UP000006876"/>
    </source>
</evidence>
<dbReference type="InterPro" id="IPR032466">
    <property type="entry name" value="Metal_Hydrolase"/>
</dbReference>
<protein>
    <submittedName>
        <fullName evidence="4">Amidohydrolase family protein 16</fullName>
    </submittedName>
</protein>
<sequence length="470" mass="50429">MARTLIKHAGILSMDAKLGELHGDVLIDGDRIAAIGPDLQAQDAEVIDASGMILMPGLIDAHRHVWEIIDMGRLVKSRPAEYASNYQKWKMRTIVCMTPEDNYLAELVGGLEAINSGVTTVFDFAHGQPTEDRALAAAQGLKDSGIAGWFGFQLGVSSSYGPGDTVPLAQADGQRIAKTTETHWRTAERLQREYFSDSSAPLQLALAPSGNNGSALDDIRAEWGRARGMGVGMLAAHIHKPEAPHPAGFMGHRDSGIGDLHEAGLLGPDYQATHANRLTSEELAMLRDTGGMICATAMGEFPYVMSADKGPSVHGRSRRAGVPTGMGIDISLALPGDYFEHIRATYWNLYLDPEVRDVMKACSSDYILDFATGLGAKSVRLGDTAGTISVGKRADLVLLSTDRIGFGMAGSLADRVVSFASTADVDSVWIAGKARKRHGQMLGVDWPALKKRLVEAQERVGQLAATIRLV</sequence>
<dbReference type="SUPFAM" id="SSF51556">
    <property type="entry name" value="Metallo-dependent hydrolases"/>
    <property type="match status" value="1"/>
</dbReference>
<dbReference type="EMBL" id="CP002287">
    <property type="protein sequence ID" value="ADP17204.1"/>
    <property type="molecule type" value="Genomic_DNA"/>
</dbReference>
<dbReference type="Pfam" id="PF01979">
    <property type="entry name" value="Amidohydro_1"/>
    <property type="match status" value="1"/>
</dbReference>
<evidence type="ECO:0000259" key="3">
    <source>
        <dbReference type="Pfam" id="PF01979"/>
    </source>
</evidence>
<dbReference type="AlphaFoldDB" id="E3HR70"/>
<dbReference type="InterPro" id="IPR011059">
    <property type="entry name" value="Metal-dep_hydrolase_composite"/>
</dbReference>
<dbReference type="SUPFAM" id="SSF51338">
    <property type="entry name" value="Composite domain of metallo-dependent hydrolases"/>
    <property type="match status" value="1"/>
</dbReference>
<gene>
    <name evidence="4" type="ordered locus">AXYL_03884</name>
</gene>
<dbReference type="Gene3D" id="3.20.20.140">
    <property type="entry name" value="Metal-dependent hydrolases"/>
    <property type="match status" value="1"/>
</dbReference>
<dbReference type="Gene3D" id="2.30.40.10">
    <property type="entry name" value="Urease, subunit C, domain 1"/>
    <property type="match status" value="1"/>
</dbReference>
<accession>E3HR70</accession>
<dbReference type="KEGG" id="axy:AXYL_03884"/>
<dbReference type="PANTHER" id="PTHR43794:SF11">
    <property type="entry name" value="AMIDOHYDROLASE-RELATED DOMAIN-CONTAINING PROTEIN"/>
    <property type="match status" value="1"/>
</dbReference>
<comment type="similarity">
    <text evidence="1">Belongs to the metallo-dependent hydrolases superfamily. ATZ/TRZ family.</text>
</comment>
<dbReference type="HOGENOM" id="CLU_012358_2_3_4"/>
<dbReference type="GO" id="GO:0016810">
    <property type="term" value="F:hydrolase activity, acting on carbon-nitrogen (but not peptide) bonds"/>
    <property type="evidence" value="ECO:0007669"/>
    <property type="project" value="InterPro"/>
</dbReference>
<dbReference type="Proteomes" id="UP000006876">
    <property type="component" value="Chromosome"/>
</dbReference>
<name>E3HR70_ACHXA</name>
<evidence type="ECO:0000313" key="4">
    <source>
        <dbReference type="EMBL" id="ADP17204.1"/>
    </source>
</evidence>
<dbReference type="PANTHER" id="PTHR43794">
    <property type="entry name" value="AMINOHYDROLASE SSNA-RELATED"/>
    <property type="match status" value="1"/>
</dbReference>
<dbReference type="PATRIC" id="fig|762376.5.peg.3899"/>
<dbReference type="InterPro" id="IPR050287">
    <property type="entry name" value="MTA/SAH_deaminase"/>
</dbReference>
<proteinExistence type="inferred from homology"/>
<dbReference type="OrthoDB" id="9782972at2"/>
<dbReference type="eggNOG" id="COG0402">
    <property type="taxonomic scope" value="Bacteria"/>
</dbReference>
<reference evidence="4 5" key="1">
    <citation type="journal article" date="2011" name="J. Bacteriol.">
        <title>Complete genome sequence of the haloaromatic acid-degrading bacterium Achromobacter xylosoxidans A8.</title>
        <authorList>
            <person name="Strnad H."/>
            <person name="Ridl J."/>
            <person name="Paces J."/>
            <person name="Kolar M."/>
            <person name="Vlcek C."/>
            <person name="Paces V."/>
        </authorList>
    </citation>
    <scope>NUCLEOTIDE SEQUENCE [LARGE SCALE GENOMIC DNA]</scope>
    <source>
        <strain evidence="4 5">A8</strain>
    </source>
</reference>
<evidence type="ECO:0000256" key="2">
    <source>
        <dbReference type="ARBA" id="ARBA00022801"/>
    </source>
</evidence>
<keyword evidence="2 4" id="KW-0378">Hydrolase</keyword>
<evidence type="ECO:0000256" key="1">
    <source>
        <dbReference type="ARBA" id="ARBA00006745"/>
    </source>
</evidence>
<dbReference type="STRING" id="762376.AXYL_03884"/>
<dbReference type="InterPro" id="IPR006680">
    <property type="entry name" value="Amidohydro-rel"/>
</dbReference>
<feature type="domain" description="Amidohydrolase-related" evidence="3">
    <location>
        <begin position="53"/>
        <end position="434"/>
    </location>
</feature>
<organism evidence="4 5">
    <name type="scientific">Achromobacter xylosoxidans (strain A8)</name>
    <dbReference type="NCBI Taxonomy" id="762376"/>
    <lineage>
        <taxon>Bacteria</taxon>
        <taxon>Pseudomonadati</taxon>
        <taxon>Pseudomonadota</taxon>
        <taxon>Betaproteobacteria</taxon>
        <taxon>Burkholderiales</taxon>
        <taxon>Alcaligenaceae</taxon>
        <taxon>Achromobacter</taxon>
    </lineage>
</organism>